<feature type="compositionally biased region" description="Polar residues" evidence="1">
    <location>
        <begin position="749"/>
        <end position="764"/>
    </location>
</feature>
<dbReference type="InterPro" id="IPR036537">
    <property type="entry name" value="Adaptor_Cbl_N_dom_sf"/>
</dbReference>
<keyword evidence="4" id="KW-1185">Reference proteome</keyword>
<dbReference type="EMBL" id="KZ293772">
    <property type="protein sequence ID" value="PBK79519.1"/>
    <property type="molecule type" value="Genomic_DNA"/>
</dbReference>
<proteinExistence type="predicted"/>
<sequence length="828" mass="94089">MSGIDACLKIARLTAAAGEMAPFPFIKGAAQCVIVVLEAMESASKNRQDLQELAESIVTTLVVVRDTVIAHGPTSASCFKDIRLDFQTYLNDLLSKLNKEGNSSGIRRLLKAKKISEDISAYRQRLQTAKDNFLIRTMTMTHLTLSDVRGDVIAGFSTLTGSVEASKRNITSIKDNIEEIRTLGVHQNENMENLSTRLLQASRQRGIYKEMVWDIIPGDIRVIKRATRPSKCYRTCITYKDSYCTVENSNTPKIIREYQARGNDGEDAMDMEALDQALDFFIKQSRHPNLPQIFGVCRSPDLPGIIFHGTTRVPLHHHLHGLSATRFIQFFSESFQDLQSISEVLPMESYRYLGDKFHNYFHPDNEEEQVYVNEYGKLVFGDLLCYTYYYLGPSSLSYTQEHDKYRLHRGIASRASGNPLHSRASRRISSSSLWKGDLQHCYEVIAFCHRRSIGNRMLWTQTFDRHRLQPPQYELNGPSDPAYHCPDPKDFYVPGSILCNLRDLLSPCRVLVGRARPPPHGWEWDISLDKEPSRVEVVNLSFDNGSVSLELSWDDVIRNPFISIHTRWEDSDEFMKSWIAQTSKLDSCLRSWGYGDDPEVIQDTGFDIQFSTKDYNYGCHYGNNDNDDFCHVCNAKDQYHHALSLSITAPDIDYETNIITSLPVVSCSRVCSMDSLKEEDIFTIKVKGYERRTQWWELLEHMVRPTIPELNAEHGFDPARDGVDVCEYFGWPLLEILDPSTGEWMLNGTASQSSGPMSVNTISSQEHDSARMDATTGSVEEVQAGEAPTKTESVSVVRYDISTRVLIVIFIIISIQVVQFLSSFQKHL</sequence>
<keyword evidence="2" id="KW-1133">Transmembrane helix</keyword>
<evidence type="ECO:0000313" key="3">
    <source>
        <dbReference type="EMBL" id="PBK79519.1"/>
    </source>
</evidence>
<protein>
    <submittedName>
        <fullName evidence="3">Uncharacterized protein</fullName>
    </submittedName>
</protein>
<dbReference type="Gene3D" id="1.20.930.20">
    <property type="entry name" value="Adaptor protein Cbl, N-terminal domain"/>
    <property type="match status" value="1"/>
</dbReference>
<dbReference type="GO" id="GO:0007166">
    <property type="term" value="P:cell surface receptor signaling pathway"/>
    <property type="evidence" value="ECO:0007669"/>
    <property type="project" value="InterPro"/>
</dbReference>
<feature type="transmembrane region" description="Helical" evidence="2">
    <location>
        <begin position="805"/>
        <end position="824"/>
    </location>
</feature>
<dbReference type="OMA" id="HNTELRT"/>
<evidence type="ECO:0000256" key="2">
    <source>
        <dbReference type="SAM" id="Phobius"/>
    </source>
</evidence>
<dbReference type="OrthoDB" id="2965063at2759"/>
<gene>
    <name evidence="3" type="ORF">ARMGADRAFT_1172342</name>
</gene>
<name>A0A2H3C8W8_ARMGA</name>
<feature type="region of interest" description="Disordered" evidence="1">
    <location>
        <begin position="749"/>
        <end position="787"/>
    </location>
</feature>
<organism evidence="3 4">
    <name type="scientific">Armillaria gallica</name>
    <name type="common">Bulbous honey fungus</name>
    <name type="synonym">Armillaria bulbosa</name>
    <dbReference type="NCBI Taxonomy" id="47427"/>
    <lineage>
        <taxon>Eukaryota</taxon>
        <taxon>Fungi</taxon>
        <taxon>Dikarya</taxon>
        <taxon>Basidiomycota</taxon>
        <taxon>Agaricomycotina</taxon>
        <taxon>Agaricomycetes</taxon>
        <taxon>Agaricomycetidae</taxon>
        <taxon>Agaricales</taxon>
        <taxon>Marasmiineae</taxon>
        <taxon>Physalacriaceae</taxon>
        <taxon>Armillaria</taxon>
    </lineage>
</organism>
<dbReference type="InterPro" id="IPR059179">
    <property type="entry name" value="MLKL-like_MCAfunc"/>
</dbReference>
<dbReference type="Proteomes" id="UP000217790">
    <property type="component" value="Unassembled WGS sequence"/>
</dbReference>
<keyword evidence="2" id="KW-0812">Transmembrane</keyword>
<dbReference type="CDD" id="cd21037">
    <property type="entry name" value="MLKL_NTD"/>
    <property type="match status" value="1"/>
</dbReference>
<dbReference type="InParanoid" id="A0A2H3C8W8"/>
<reference evidence="4" key="1">
    <citation type="journal article" date="2017" name="Nat. Ecol. Evol.">
        <title>Genome expansion and lineage-specific genetic innovations in the forest pathogenic fungi Armillaria.</title>
        <authorList>
            <person name="Sipos G."/>
            <person name="Prasanna A.N."/>
            <person name="Walter M.C."/>
            <person name="O'Connor E."/>
            <person name="Balint B."/>
            <person name="Krizsan K."/>
            <person name="Kiss B."/>
            <person name="Hess J."/>
            <person name="Varga T."/>
            <person name="Slot J."/>
            <person name="Riley R."/>
            <person name="Boka B."/>
            <person name="Rigling D."/>
            <person name="Barry K."/>
            <person name="Lee J."/>
            <person name="Mihaltcheva S."/>
            <person name="LaButti K."/>
            <person name="Lipzen A."/>
            <person name="Waldron R."/>
            <person name="Moloney N.M."/>
            <person name="Sperisen C."/>
            <person name="Kredics L."/>
            <person name="Vagvoelgyi C."/>
            <person name="Patrignani A."/>
            <person name="Fitzpatrick D."/>
            <person name="Nagy I."/>
            <person name="Doyle S."/>
            <person name="Anderson J.B."/>
            <person name="Grigoriev I.V."/>
            <person name="Gueldener U."/>
            <person name="Muensterkoetter M."/>
            <person name="Nagy L.G."/>
        </authorList>
    </citation>
    <scope>NUCLEOTIDE SEQUENCE [LARGE SCALE GENOMIC DNA]</scope>
    <source>
        <strain evidence="4">Ar21-2</strain>
    </source>
</reference>
<dbReference type="AlphaFoldDB" id="A0A2H3C8W8"/>
<evidence type="ECO:0000256" key="1">
    <source>
        <dbReference type="SAM" id="MobiDB-lite"/>
    </source>
</evidence>
<evidence type="ECO:0000313" key="4">
    <source>
        <dbReference type="Proteomes" id="UP000217790"/>
    </source>
</evidence>
<accession>A0A2H3C8W8</accession>
<keyword evidence="2" id="KW-0472">Membrane</keyword>